<dbReference type="PANTHER" id="PTHR36447:SF2">
    <property type="entry name" value="BETA-GALACTOSIDASE YESZ"/>
    <property type="match status" value="1"/>
</dbReference>
<feature type="binding site" evidence="11">
    <location>
        <position position="158"/>
    </location>
    <ligand>
        <name>Zn(2+)</name>
        <dbReference type="ChEBI" id="CHEBI:29105"/>
    </ligand>
</feature>
<evidence type="ECO:0000256" key="4">
    <source>
        <dbReference type="ARBA" id="ARBA00022723"/>
    </source>
</evidence>
<reference evidence="14" key="1">
    <citation type="submission" date="2013-03" db="EMBL/GenBank/DDBJ databases">
        <title>Draft genome sequence of the hydrogen-ethanol-producing anaerobic alkalithermophilic Caloramator celere.</title>
        <authorList>
            <person name="Ciranna A."/>
            <person name="Larjo A."/>
            <person name="Kivisto A."/>
            <person name="Santala V."/>
            <person name="Roos C."/>
            <person name="Karp M."/>
        </authorList>
    </citation>
    <scope>NUCLEOTIDE SEQUENCE [LARGE SCALE GENOMIC DNA]</scope>
    <source>
        <strain evidence="14">DSM 8682</strain>
    </source>
</reference>
<keyword evidence="6 11" id="KW-0862">Zinc</keyword>
<evidence type="ECO:0000259" key="12">
    <source>
        <dbReference type="Pfam" id="PF02449"/>
    </source>
</evidence>
<keyword evidence="7 8" id="KW-0326">Glycosidase</keyword>
<dbReference type="EMBL" id="CAVN010000100">
    <property type="protein sequence ID" value="CDF58805.1"/>
    <property type="molecule type" value="Genomic_DNA"/>
</dbReference>
<dbReference type="GO" id="GO:0005975">
    <property type="term" value="P:carbohydrate metabolic process"/>
    <property type="evidence" value="ECO:0007669"/>
    <property type="project" value="InterPro"/>
</dbReference>
<proteinExistence type="inferred from homology"/>
<evidence type="ECO:0000259" key="13">
    <source>
        <dbReference type="Pfam" id="PF08532"/>
    </source>
</evidence>
<dbReference type="InterPro" id="IPR017853">
    <property type="entry name" value="GH"/>
</dbReference>
<accession>R7RU44</accession>
<sequence length="648" mass="76069">MKSFFGVDYYPEHWPIEMMDSDMDRLVDLGVEVVRIGEFAWHIMEKREGEYDFSFFDMVIEKLKKRGIKVIFGTPTATPPAWLINKYPEILQRDENLMPRSFGGRRMYCYNSEVYREYTRKIVTKLAEHYKNEDSIIAWQIDNEFGHEGSDICFCDTCKEGFRKFLKDKYGEIENLNKTWGTVFWSQTYNSFDEIPLPLKTITHHNPSMQLDYRRFMSKSINEYAKLQVDILREVLGNNAVITTNIAGGYFDKNFDHKEMVKHMDFASYDNYPVWGGLKEPITPANIAMDLDFIRGLKRKNFWIVEELMGAQGHTIIGYLPRPNQAKMWAYQAVAHGAQSILFFRYRTATFGTEEFCLGIIDQDNKEGRKYKEVKEFFSDVKKYKDLLQSPIKSEIAFLYDYDNIWAWKIQPQSTAFNFKEEMLKIYTAFYKYNTHIDVIDAKDDFSEYKVVVLPVMMIVDEDLKNKLEEFTKKGGIVVLTYRTSIKDRNNNLYLGKIMPCNLNQLTGIEVEEIESLQEGQFAYADGKYGRTKCCVMREMINSKGAEVIYTYEDKFYKNKACITVNRFGEGKVYYIGSSVDSDVLSSLAKEIIMEKSIEHFETPFGVEVYSRYYDDKKYLFIMNHTEEEHDVLGIKLMPYDSRIIEVK</sequence>
<dbReference type="PIRSF" id="PIRSF001084">
    <property type="entry name" value="B-galactosidase"/>
    <property type="match status" value="1"/>
</dbReference>
<dbReference type="Proteomes" id="UP000014923">
    <property type="component" value="Unassembled WGS sequence"/>
</dbReference>
<evidence type="ECO:0000256" key="5">
    <source>
        <dbReference type="ARBA" id="ARBA00022801"/>
    </source>
</evidence>
<evidence type="ECO:0000256" key="1">
    <source>
        <dbReference type="ARBA" id="ARBA00001412"/>
    </source>
</evidence>
<feature type="domain" description="Beta-galactosidase trimerisation" evidence="13">
    <location>
        <begin position="395"/>
        <end position="598"/>
    </location>
</feature>
<dbReference type="InterPro" id="IPR013529">
    <property type="entry name" value="Glyco_hydro_42_N"/>
</dbReference>
<keyword evidence="5 8" id="KW-0378">Hydrolase</keyword>
<dbReference type="Gene3D" id="3.40.50.880">
    <property type="match status" value="1"/>
</dbReference>
<dbReference type="Gene3D" id="3.20.20.80">
    <property type="entry name" value="Glycosidases"/>
    <property type="match status" value="1"/>
</dbReference>
<dbReference type="OrthoDB" id="9800974at2"/>
<dbReference type="Pfam" id="PF02449">
    <property type="entry name" value="Glyco_hydro_42"/>
    <property type="match status" value="1"/>
</dbReference>
<dbReference type="CDD" id="cd03143">
    <property type="entry name" value="A4_beta-galactosidase_middle_domain"/>
    <property type="match status" value="1"/>
</dbReference>
<evidence type="ECO:0000313" key="15">
    <source>
        <dbReference type="Proteomes" id="UP000014923"/>
    </source>
</evidence>
<evidence type="ECO:0000256" key="9">
    <source>
        <dbReference type="PIRSR" id="PIRSR001084-1"/>
    </source>
</evidence>
<protein>
    <recommendedName>
        <fullName evidence="3 8">Beta-galactosidase</fullName>
        <shortName evidence="8">Beta-gal</shortName>
        <ecNumber evidence="3 8">3.2.1.23</ecNumber>
    </recommendedName>
</protein>
<feature type="binding site" evidence="10">
    <location>
        <position position="143"/>
    </location>
    <ligand>
        <name>substrate</name>
    </ligand>
</feature>
<feature type="active site" description="Nucleophile" evidence="9">
    <location>
        <position position="306"/>
    </location>
</feature>
<evidence type="ECO:0000256" key="11">
    <source>
        <dbReference type="PIRSR" id="PIRSR001084-3"/>
    </source>
</evidence>
<feature type="active site" description="Proton donor" evidence="9">
    <location>
        <position position="144"/>
    </location>
</feature>
<dbReference type="PANTHER" id="PTHR36447">
    <property type="entry name" value="BETA-GALACTOSIDASE GANA"/>
    <property type="match status" value="1"/>
</dbReference>
<feature type="binding site" evidence="11">
    <location>
        <position position="109"/>
    </location>
    <ligand>
        <name>Zn(2+)</name>
        <dbReference type="ChEBI" id="CHEBI:29105"/>
    </ligand>
</feature>
<dbReference type="Gene3D" id="2.60.40.1180">
    <property type="entry name" value="Golgi alpha-mannosidase II"/>
    <property type="match status" value="1"/>
</dbReference>
<keyword evidence="15" id="KW-1185">Reference proteome</keyword>
<dbReference type="SUPFAM" id="SSF52317">
    <property type="entry name" value="Class I glutamine amidotransferase-like"/>
    <property type="match status" value="1"/>
</dbReference>
<dbReference type="GO" id="GO:0004565">
    <property type="term" value="F:beta-galactosidase activity"/>
    <property type="evidence" value="ECO:0007669"/>
    <property type="project" value="UniProtKB-EC"/>
</dbReference>
<comment type="caution">
    <text evidence="14">The sequence shown here is derived from an EMBL/GenBank/DDBJ whole genome shotgun (WGS) entry which is preliminary data.</text>
</comment>
<evidence type="ECO:0000256" key="2">
    <source>
        <dbReference type="ARBA" id="ARBA00005940"/>
    </source>
</evidence>
<evidence type="ECO:0000313" key="14">
    <source>
        <dbReference type="EMBL" id="CDF58805.1"/>
    </source>
</evidence>
<dbReference type="eggNOG" id="COG1874">
    <property type="taxonomic scope" value="Bacteria"/>
</dbReference>
<evidence type="ECO:0000256" key="6">
    <source>
        <dbReference type="ARBA" id="ARBA00022833"/>
    </source>
</evidence>
<dbReference type="InterPro" id="IPR003476">
    <property type="entry name" value="Glyco_hydro_42"/>
</dbReference>
<dbReference type="Pfam" id="PF08532">
    <property type="entry name" value="Glyco_hydro_42M"/>
    <property type="match status" value="1"/>
</dbReference>
<organism evidence="14 15">
    <name type="scientific">Thermobrachium celere DSM 8682</name>
    <dbReference type="NCBI Taxonomy" id="941824"/>
    <lineage>
        <taxon>Bacteria</taxon>
        <taxon>Bacillati</taxon>
        <taxon>Bacillota</taxon>
        <taxon>Clostridia</taxon>
        <taxon>Eubacteriales</taxon>
        <taxon>Clostridiaceae</taxon>
        <taxon>Thermobrachium</taxon>
    </lineage>
</organism>
<dbReference type="InterPro" id="IPR029062">
    <property type="entry name" value="Class_I_gatase-like"/>
</dbReference>
<comment type="similarity">
    <text evidence="2 8">Belongs to the glycosyl hydrolase 42 family.</text>
</comment>
<name>R7RU44_9CLOT</name>
<dbReference type="AlphaFoldDB" id="R7RU44"/>
<evidence type="ECO:0000256" key="3">
    <source>
        <dbReference type="ARBA" id="ARBA00012756"/>
    </source>
</evidence>
<keyword evidence="4 11" id="KW-0479">Metal-binding</keyword>
<dbReference type="EC" id="3.2.1.23" evidence="3 8"/>
<dbReference type="InterPro" id="IPR013738">
    <property type="entry name" value="Beta_galactosidase_Trimer"/>
</dbReference>
<dbReference type="GO" id="GO:0009341">
    <property type="term" value="C:beta-galactosidase complex"/>
    <property type="evidence" value="ECO:0007669"/>
    <property type="project" value="InterPro"/>
</dbReference>
<feature type="binding site" evidence="10">
    <location>
        <position position="105"/>
    </location>
    <ligand>
        <name>substrate</name>
    </ligand>
</feature>
<dbReference type="HOGENOM" id="CLU_012430_1_0_9"/>
<dbReference type="GO" id="GO:0046872">
    <property type="term" value="F:metal ion binding"/>
    <property type="evidence" value="ECO:0007669"/>
    <property type="project" value="UniProtKB-KW"/>
</dbReference>
<comment type="catalytic activity">
    <reaction evidence="1 8">
        <text>Hydrolysis of terminal non-reducing beta-D-galactose residues in beta-D-galactosides.</text>
        <dbReference type="EC" id="3.2.1.23"/>
    </reaction>
</comment>
<dbReference type="InterPro" id="IPR013780">
    <property type="entry name" value="Glyco_hydro_b"/>
</dbReference>
<evidence type="ECO:0000256" key="8">
    <source>
        <dbReference type="PIRNR" id="PIRNR001084"/>
    </source>
</evidence>
<feature type="binding site" evidence="11">
    <location>
        <position position="155"/>
    </location>
    <ligand>
        <name>Zn(2+)</name>
        <dbReference type="ChEBI" id="CHEBI:29105"/>
    </ligand>
</feature>
<evidence type="ECO:0000256" key="10">
    <source>
        <dbReference type="PIRSR" id="PIRSR001084-2"/>
    </source>
</evidence>
<feature type="binding site" evidence="11">
    <location>
        <position position="153"/>
    </location>
    <ligand>
        <name>Zn(2+)</name>
        <dbReference type="ChEBI" id="CHEBI:29105"/>
    </ligand>
</feature>
<feature type="domain" description="Glycoside hydrolase family 42 N-terminal" evidence="12">
    <location>
        <begin position="8"/>
        <end position="383"/>
    </location>
</feature>
<evidence type="ECO:0000256" key="7">
    <source>
        <dbReference type="ARBA" id="ARBA00023295"/>
    </source>
</evidence>
<dbReference type="SUPFAM" id="SSF51445">
    <property type="entry name" value="(Trans)glycosidases"/>
    <property type="match status" value="1"/>
</dbReference>
<dbReference type="RefSeq" id="WP_018663568.1">
    <property type="nucleotide sequence ID" value="NZ_HF952018.1"/>
</dbReference>
<gene>
    <name evidence="14" type="ORF">TCEL_01024</name>
</gene>